<organism evidence="1 2">
    <name type="scientific">Panacibacter ginsenosidivorans</name>
    <dbReference type="NCBI Taxonomy" id="1813871"/>
    <lineage>
        <taxon>Bacteria</taxon>
        <taxon>Pseudomonadati</taxon>
        <taxon>Bacteroidota</taxon>
        <taxon>Chitinophagia</taxon>
        <taxon>Chitinophagales</taxon>
        <taxon>Chitinophagaceae</taxon>
        <taxon>Panacibacter</taxon>
    </lineage>
</organism>
<evidence type="ECO:0000313" key="2">
    <source>
        <dbReference type="Proteomes" id="UP000321533"/>
    </source>
</evidence>
<name>A0A5B8VAY3_9BACT</name>
<accession>A0A5B8VAY3</accession>
<reference evidence="1 2" key="1">
    <citation type="journal article" date="2016" name="Int. J. Syst. Evol. Microbiol.">
        <title>Panacibacter ginsenosidivorans gen. nov., sp. nov., with ginsenoside converting activity isolated from soil of a ginseng field.</title>
        <authorList>
            <person name="Siddiqi M.Z."/>
            <person name="Muhammad Shafi S."/>
            <person name="Choi K.D."/>
            <person name="Im W.T."/>
        </authorList>
    </citation>
    <scope>NUCLEOTIDE SEQUENCE [LARGE SCALE GENOMIC DNA]</scope>
    <source>
        <strain evidence="1 2">Gsoil1550</strain>
    </source>
</reference>
<dbReference type="Proteomes" id="UP000321533">
    <property type="component" value="Chromosome"/>
</dbReference>
<evidence type="ECO:0000313" key="1">
    <source>
        <dbReference type="EMBL" id="QEC68051.1"/>
    </source>
</evidence>
<evidence type="ECO:0008006" key="3">
    <source>
        <dbReference type="Google" id="ProtNLM"/>
    </source>
</evidence>
<sequence>MKWMITCKEATNFISLKEERKLTVKQRIQLLLHLGICSLCKLFYRQNKIITQRAAHLHEHTNATLSQPEKEAIIQRINAE</sequence>
<dbReference type="EMBL" id="CP042435">
    <property type="protein sequence ID" value="QEC68051.1"/>
    <property type="molecule type" value="Genomic_DNA"/>
</dbReference>
<proteinExistence type="predicted"/>
<keyword evidence="2" id="KW-1185">Reference proteome</keyword>
<dbReference type="KEGG" id="pgin:FRZ67_12330"/>
<protein>
    <recommendedName>
        <fullName evidence="3">Zf-HC2 domain-containing protein</fullName>
    </recommendedName>
</protein>
<gene>
    <name evidence="1" type="ORF">FRZ67_12330</name>
</gene>
<dbReference type="AlphaFoldDB" id="A0A5B8VAY3"/>